<dbReference type="Gene3D" id="3.80.10.10">
    <property type="entry name" value="Ribonuclease Inhibitor"/>
    <property type="match status" value="1"/>
</dbReference>
<dbReference type="PROSITE" id="PS50181">
    <property type="entry name" value="FBOX"/>
    <property type="match status" value="1"/>
</dbReference>
<keyword evidence="1" id="KW-0732">Signal</keyword>
<evidence type="ECO:0000256" key="1">
    <source>
        <dbReference type="SAM" id="SignalP"/>
    </source>
</evidence>
<gene>
    <name evidence="3" type="ORF">ID47_07985</name>
</gene>
<sequence length="405" mass="45557">MANLKFYQWVSFFILATCLNTFASEKEESDSLLLLNLPTEVVKLIAEHLENPETVINFCCACQSFKPIGLEEIDRRFKKNSSVAKIFTSKNMTTLSSYLTHAKDLSCTVNVSLDGITTPLWKDLGDLTQWIFGLEIRNSQIFPPPPPSQSPGSSADVLVQLMSGGAASSARNLIETHGIFKYLEELERVFFNNKSPLPNLTRLSIINCNMGGGVFLDLEPTLDFKKVSHLNISYNPLEFTQGFASFIRDKLVDYIRSGLISLNISSIKHPEHLIYALESTKSKEFALETLIMDKTDHSSQELRVLFESLKYPHLSRLSMRNCNITVKMIPSALKRVGLPALRHLDLSFNPLDKEGIMKLLSLAPCQHLESLDLSGCPGLMDDLLEEYPFIITNSHMPEQFSEMNL</sequence>
<dbReference type="InterPro" id="IPR032675">
    <property type="entry name" value="LRR_dom_sf"/>
</dbReference>
<evidence type="ECO:0000259" key="2">
    <source>
        <dbReference type="PROSITE" id="PS50181"/>
    </source>
</evidence>
<feature type="domain" description="F-box" evidence="2">
    <location>
        <begin position="31"/>
        <end position="80"/>
    </location>
</feature>
<dbReference type="KEGG" id="paca:ID47_07985"/>
<organism evidence="3 4">
    <name type="scientific">Candidatus Odyssella acanthamoebae</name>
    <dbReference type="NCBI Taxonomy" id="91604"/>
    <lineage>
        <taxon>Bacteria</taxon>
        <taxon>Pseudomonadati</taxon>
        <taxon>Pseudomonadota</taxon>
        <taxon>Alphaproteobacteria</taxon>
        <taxon>Holosporales</taxon>
        <taxon>Candidatus Paracaedibacteraceae</taxon>
        <taxon>Candidatus Odyssella</taxon>
    </lineage>
</organism>
<proteinExistence type="predicted"/>
<dbReference type="Pfam" id="PF13516">
    <property type="entry name" value="LRR_6"/>
    <property type="match status" value="2"/>
</dbReference>
<reference evidence="3 4" key="1">
    <citation type="submission" date="2014-07" db="EMBL/GenBank/DDBJ databases">
        <title>Comparative genomic insights into amoeba endosymbionts belonging to the families of Holosporaceae and Candidatus Midichloriaceae within Rickettsiales.</title>
        <authorList>
            <person name="Wang Z."/>
            <person name="Wu M."/>
        </authorList>
    </citation>
    <scope>NUCLEOTIDE SEQUENCE [LARGE SCALE GENOMIC DNA]</scope>
    <source>
        <strain evidence="3">PRA3</strain>
    </source>
</reference>
<name>A0A077ATZ9_9PROT</name>
<dbReference type="HOGENOM" id="CLU_679141_0_0_5"/>
<dbReference type="InterPro" id="IPR001810">
    <property type="entry name" value="F-box_dom"/>
</dbReference>
<dbReference type="OrthoDB" id="923531at2"/>
<accession>A0A077ATZ9</accession>
<dbReference type="AlphaFoldDB" id="A0A077ATZ9"/>
<dbReference type="InterPro" id="IPR001611">
    <property type="entry name" value="Leu-rich_rpt"/>
</dbReference>
<dbReference type="SUPFAM" id="SSF52047">
    <property type="entry name" value="RNI-like"/>
    <property type="match status" value="1"/>
</dbReference>
<dbReference type="RefSeq" id="WP_038465277.1">
    <property type="nucleotide sequence ID" value="NZ_CP008941.1"/>
</dbReference>
<protein>
    <recommendedName>
        <fullName evidence="2">F-box domain-containing protein</fullName>
    </recommendedName>
</protein>
<evidence type="ECO:0000313" key="4">
    <source>
        <dbReference type="Proteomes" id="UP000028926"/>
    </source>
</evidence>
<feature type="signal peptide" evidence="1">
    <location>
        <begin position="1"/>
        <end position="23"/>
    </location>
</feature>
<evidence type="ECO:0000313" key="3">
    <source>
        <dbReference type="EMBL" id="AIK96672.1"/>
    </source>
</evidence>
<dbReference type="EMBL" id="CP008941">
    <property type="protein sequence ID" value="AIK96672.1"/>
    <property type="molecule type" value="Genomic_DNA"/>
</dbReference>
<keyword evidence="4" id="KW-1185">Reference proteome</keyword>
<feature type="chain" id="PRO_5001717005" description="F-box domain-containing protein" evidence="1">
    <location>
        <begin position="24"/>
        <end position="405"/>
    </location>
</feature>
<dbReference type="Proteomes" id="UP000028926">
    <property type="component" value="Chromosome"/>
</dbReference>